<proteinExistence type="predicted"/>
<dbReference type="EMBL" id="GBRH01220138">
    <property type="protein sequence ID" value="JAD77757.1"/>
    <property type="molecule type" value="Transcribed_RNA"/>
</dbReference>
<evidence type="ECO:0000313" key="1">
    <source>
        <dbReference type="EMBL" id="JAD77757.1"/>
    </source>
</evidence>
<reference evidence="1" key="2">
    <citation type="journal article" date="2015" name="Data Brief">
        <title>Shoot transcriptome of the giant reed, Arundo donax.</title>
        <authorList>
            <person name="Barrero R.A."/>
            <person name="Guerrero F.D."/>
            <person name="Moolhuijzen P."/>
            <person name="Goolsby J.A."/>
            <person name="Tidwell J."/>
            <person name="Bellgard S.E."/>
            <person name="Bellgard M.I."/>
        </authorList>
    </citation>
    <scope>NUCLEOTIDE SEQUENCE</scope>
    <source>
        <tissue evidence="1">Shoot tissue taken approximately 20 cm above the soil surface</tissue>
    </source>
</reference>
<reference evidence="1" key="1">
    <citation type="submission" date="2014-09" db="EMBL/GenBank/DDBJ databases">
        <authorList>
            <person name="Magalhaes I.L.F."/>
            <person name="Oliveira U."/>
            <person name="Santos F.R."/>
            <person name="Vidigal T.H.D.A."/>
            <person name="Brescovit A.D."/>
            <person name="Santos A.J."/>
        </authorList>
    </citation>
    <scope>NUCLEOTIDE SEQUENCE</scope>
    <source>
        <tissue evidence="1">Shoot tissue taken approximately 20 cm above the soil surface</tissue>
    </source>
</reference>
<accession>A0A0A9D1X4</accession>
<protein>
    <submittedName>
        <fullName evidence="1">Uncharacterized protein</fullName>
    </submittedName>
</protein>
<organism evidence="1">
    <name type="scientific">Arundo donax</name>
    <name type="common">Giant reed</name>
    <name type="synonym">Donax arundinaceus</name>
    <dbReference type="NCBI Taxonomy" id="35708"/>
    <lineage>
        <taxon>Eukaryota</taxon>
        <taxon>Viridiplantae</taxon>
        <taxon>Streptophyta</taxon>
        <taxon>Embryophyta</taxon>
        <taxon>Tracheophyta</taxon>
        <taxon>Spermatophyta</taxon>
        <taxon>Magnoliopsida</taxon>
        <taxon>Liliopsida</taxon>
        <taxon>Poales</taxon>
        <taxon>Poaceae</taxon>
        <taxon>PACMAD clade</taxon>
        <taxon>Arundinoideae</taxon>
        <taxon>Arundineae</taxon>
        <taxon>Arundo</taxon>
    </lineage>
</organism>
<name>A0A0A9D1X4_ARUDO</name>
<sequence>MSAEPVMINYYYMFADNHFVCCFTPETVVNAMINVNEQLIPLFPPFIPFDRVDPIVSAIYSF</sequence>
<dbReference type="AlphaFoldDB" id="A0A0A9D1X4"/>